<dbReference type="InterPro" id="IPR043128">
    <property type="entry name" value="Rev_trsase/Diguanyl_cyclase"/>
</dbReference>
<dbReference type="GO" id="GO:0051607">
    <property type="term" value="P:defense response to virus"/>
    <property type="evidence" value="ECO:0007669"/>
    <property type="project" value="UniProtKB-KW"/>
</dbReference>
<keyword evidence="1" id="KW-0547">Nucleotide-binding</keyword>
<dbReference type="Gene3D" id="3.30.70.270">
    <property type="match status" value="1"/>
</dbReference>
<reference evidence="4 5" key="1">
    <citation type="submission" date="2016-10" db="EMBL/GenBank/DDBJ databases">
        <authorList>
            <person name="de Groot N.N."/>
        </authorList>
    </citation>
    <scope>NUCLEOTIDE SEQUENCE [LARGE SCALE GENOMIC DNA]</scope>
    <source>
        <strain evidence="4 5">DSM 44778</strain>
    </source>
</reference>
<dbReference type="PROSITE" id="PS50887">
    <property type="entry name" value="GGDEF"/>
    <property type="match status" value="1"/>
</dbReference>
<dbReference type="InterPro" id="IPR038242">
    <property type="entry name" value="Cmr2_N"/>
</dbReference>
<dbReference type="Pfam" id="PF12469">
    <property type="entry name" value="Cmr2_N"/>
    <property type="match status" value="1"/>
</dbReference>
<dbReference type="AlphaFoldDB" id="A0A1I3T7F9"/>
<dbReference type="Pfam" id="PF22335">
    <property type="entry name" value="Cas10-Cmr2_palm2"/>
    <property type="match status" value="1"/>
</dbReference>
<dbReference type="InterPro" id="IPR054767">
    <property type="entry name" value="Cas10-Cmr2_palm2"/>
</dbReference>
<organism evidence="4 5">
    <name type="scientific">Thermoflavimicrobium dichotomicum</name>
    <dbReference type="NCBI Taxonomy" id="46223"/>
    <lineage>
        <taxon>Bacteria</taxon>
        <taxon>Bacillati</taxon>
        <taxon>Bacillota</taxon>
        <taxon>Bacilli</taxon>
        <taxon>Bacillales</taxon>
        <taxon>Thermoactinomycetaceae</taxon>
        <taxon>Thermoflavimicrobium</taxon>
    </lineage>
</organism>
<evidence type="ECO:0000313" key="5">
    <source>
        <dbReference type="Proteomes" id="UP000199545"/>
    </source>
</evidence>
<proteinExistence type="predicted"/>
<dbReference type="InterPro" id="IPR013407">
    <property type="entry name" value="CRISPR-assoc_prot_Cmr2"/>
</dbReference>
<keyword evidence="5" id="KW-1185">Reference proteome</keyword>
<accession>A0A1I3T7F9</accession>
<sequence length="649" mass="74128">MNFSSLHWTIGPVQSFVAQSRQTRDLLVSSFLLSYLTGVAMDAVIQLGGRIIFPTIYVSKHSDEVSHELILAIQGKRTGQSALWMGTLPNRFKAAIPKCSERDIPVKVTEAVKKRWNQITEAVWKYLQNRVGSVESFEERERWKRPEVKEIWDRQVNGFWEIAWGVSDRDDILDRRKNWRNHISPIEKGAKCTLMSEWQEISGYDDGTEEQKRFWETLDQSVNPDDLTEKERLCAIALVKRFFPYVAEESIGWEFPEVAKQLPSVLSIAAVPWLQAVNRSLQGKNGQESAQAVEKYVQTVTSYNRKDVELSHHFDDVRAFTPTAQKLTKLDGKFHLEYALDTFLEKGAFKSSKRESIKKAYNHLCEKVKAKPAPYFALLIMDGDRLGALLQSEESSRVSRALDSFSKQIHSIVKEHLGVVIYAGGDDAMAMLPMEQAVQCAKRLHDAYVQAFEQHLGNKATSSTGIVFAHCQSPLQSVLQFGRHLLDEIAKEACGRDSLAIGVWKRAGAEIVWSAPWERDDQLGKSAVEELLFMLQPQATVNDQELPLKEIFTNSFLNKFRNLERFPFYPEDLLKRKELMKKVVAEELNRIRRGKWDLVTRMQLAESMLNICYQSYRDEQGKVHLAAGEYSSDGAQLIKFIREQGGELS</sequence>
<evidence type="ECO:0000313" key="4">
    <source>
        <dbReference type="EMBL" id="SFJ66219.1"/>
    </source>
</evidence>
<evidence type="ECO:0000259" key="3">
    <source>
        <dbReference type="PROSITE" id="PS50887"/>
    </source>
</evidence>
<gene>
    <name evidence="4" type="ORF">SAMN05421852_11615</name>
</gene>
<dbReference type="InterPro" id="IPR000160">
    <property type="entry name" value="GGDEF_dom"/>
</dbReference>
<protein>
    <submittedName>
        <fullName evidence="4">CRISPR-associated protein Cmr2</fullName>
    </submittedName>
</protein>
<dbReference type="Gene3D" id="3.30.70.2220">
    <property type="entry name" value="CRISPR-Cas system, Cmr2 subunit, D1 domain, cysteine cluster"/>
    <property type="match status" value="1"/>
</dbReference>
<keyword evidence="2" id="KW-0051">Antiviral defense</keyword>
<dbReference type="EMBL" id="FORR01000016">
    <property type="protein sequence ID" value="SFJ66219.1"/>
    <property type="molecule type" value="Genomic_DNA"/>
</dbReference>
<dbReference type="InterPro" id="IPR024615">
    <property type="entry name" value="CRISPR-assoc_Cmr2_N"/>
</dbReference>
<evidence type="ECO:0000256" key="1">
    <source>
        <dbReference type="ARBA" id="ARBA00022741"/>
    </source>
</evidence>
<evidence type="ECO:0000256" key="2">
    <source>
        <dbReference type="ARBA" id="ARBA00023118"/>
    </source>
</evidence>
<dbReference type="GO" id="GO:0000166">
    <property type="term" value="F:nucleotide binding"/>
    <property type="evidence" value="ECO:0007669"/>
    <property type="project" value="UniProtKB-KW"/>
</dbReference>
<name>A0A1I3T7F9_9BACL</name>
<dbReference type="NCBIfam" id="TIGR02577">
    <property type="entry name" value="cas_TM1794_Cmr2"/>
    <property type="match status" value="1"/>
</dbReference>
<feature type="domain" description="GGDEF" evidence="3">
    <location>
        <begin position="374"/>
        <end position="504"/>
    </location>
</feature>
<dbReference type="RefSeq" id="WP_175482489.1">
    <property type="nucleotide sequence ID" value="NZ_FORR01000016.1"/>
</dbReference>
<dbReference type="Proteomes" id="UP000199545">
    <property type="component" value="Unassembled WGS sequence"/>
</dbReference>
<dbReference type="STRING" id="46223.SAMN05421852_11615"/>